<protein>
    <submittedName>
        <fullName evidence="2">Uncharacterized protein</fullName>
    </submittedName>
</protein>
<gene>
    <name evidence="2" type="ORF">CYMTET_31038</name>
</gene>
<feature type="region of interest" description="Disordered" evidence="1">
    <location>
        <begin position="168"/>
        <end position="193"/>
    </location>
</feature>
<proteinExistence type="predicted"/>
<comment type="caution">
    <text evidence="2">The sequence shown here is derived from an EMBL/GenBank/DDBJ whole genome shotgun (WGS) entry which is preliminary data.</text>
</comment>
<evidence type="ECO:0000313" key="3">
    <source>
        <dbReference type="Proteomes" id="UP001190700"/>
    </source>
</evidence>
<accession>A0AAE0FJ52</accession>
<dbReference type="AlphaFoldDB" id="A0AAE0FJ52"/>
<keyword evidence="3" id="KW-1185">Reference proteome</keyword>
<dbReference type="Proteomes" id="UP001190700">
    <property type="component" value="Unassembled WGS sequence"/>
</dbReference>
<evidence type="ECO:0000256" key="1">
    <source>
        <dbReference type="SAM" id="MobiDB-lite"/>
    </source>
</evidence>
<sequence length="193" mass="21086">MQGACRVQSSSTPTQTQPRLPSQNFTPRQWLLQTPECTRRRRTWGPFDLKPAVNSEGLEQSYPMSPVTLAPMSGITDSAFRQICSSVLECERPLIFLERYTPSSGLLAGVKAQKENSSGKEDEARVVTSQLRRRSTRRLGLVPLRWRWNCGCTNYGGAAETAGALRLPGSGDASRDGEGTAVAGIKGRDGQLT</sequence>
<dbReference type="EMBL" id="LGRX02018320">
    <property type="protein sequence ID" value="KAK3259986.1"/>
    <property type="molecule type" value="Genomic_DNA"/>
</dbReference>
<evidence type="ECO:0000313" key="2">
    <source>
        <dbReference type="EMBL" id="KAK3259986.1"/>
    </source>
</evidence>
<feature type="region of interest" description="Disordered" evidence="1">
    <location>
        <begin position="1"/>
        <end position="26"/>
    </location>
</feature>
<organism evidence="2 3">
    <name type="scientific">Cymbomonas tetramitiformis</name>
    <dbReference type="NCBI Taxonomy" id="36881"/>
    <lineage>
        <taxon>Eukaryota</taxon>
        <taxon>Viridiplantae</taxon>
        <taxon>Chlorophyta</taxon>
        <taxon>Pyramimonadophyceae</taxon>
        <taxon>Pyramimonadales</taxon>
        <taxon>Pyramimonadaceae</taxon>
        <taxon>Cymbomonas</taxon>
    </lineage>
</organism>
<name>A0AAE0FJ52_9CHLO</name>
<feature type="compositionally biased region" description="Polar residues" evidence="1">
    <location>
        <begin position="7"/>
        <end position="26"/>
    </location>
</feature>
<reference evidence="2 3" key="1">
    <citation type="journal article" date="2015" name="Genome Biol. Evol.">
        <title>Comparative Genomics of a Bacterivorous Green Alga Reveals Evolutionary Causalities and Consequences of Phago-Mixotrophic Mode of Nutrition.</title>
        <authorList>
            <person name="Burns J.A."/>
            <person name="Paasch A."/>
            <person name="Narechania A."/>
            <person name="Kim E."/>
        </authorList>
    </citation>
    <scope>NUCLEOTIDE SEQUENCE [LARGE SCALE GENOMIC DNA]</scope>
    <source>
        <strain evidence="2 3">PLY_AMNH</strain>
    </source>
</reference>